<keyword evidence="1" id="KW-0472">Membrane</keyword>
<dbReference type="Proteomes" id="UP000663873">
    <property type="component" value="Unassembled WGS sequence"/>
</dbReference>
<gene>
    <name evidence="2" type="ORF">UJA718_LOCUS49124</name>
</gene>
<organism evidence="2 3">
    <name type="scientific">Rotaria socialis</name>
    <dbReference type="NCBI Taxonomy" id="392032"/>
    <lineage>
        <taxon>Eukaryota</taxon>
        <taxon>Metazoa</taxon>
        <taxon>Spiralia</taxon>
        <taxon>Gnathifera</taxon>
        <taxon>Rotifera</taxon>
        <taxon>Eurotatoria</taxon>
        <taxon>Bdelloidea</taxon>
        <taxon>Philodinida</taxon>
        <taxon>Philodinidae</taxon>
        <taxon>Rotaria</taxon>
    </lineage>
</organism>
<sequence length="68" mass="7443">EIYYQRNIPIVEQRLVDGGRRLGALLNRLAKTRSQQPSDKKPKLCSGTIALIVILCLEGVLAIIGGVL</sequence>
<dbReference type="GO" id="GO:0016788">
    <property type="term" value="F:hydrolase activity, acting on ester bonds"/>
    <property type="evidence" value="ECO:0007669"/>
    <property type="project" value="InterPro"/>
</dbReference>
<protein>
    <submittedName>
        <fullName evidence="2">Uncharacterized protein</fullName>
    </submittedName>
</protein>
<dbReference type="AlphaFoldDB" id="A0A821Z2G1"/>
<evidence type="ECO:0000313" key="3">
    <source>
        <dbReference type="Proteomes" id="UP000663873"/>
    </source>
</evidence>
<feature type="non-terminal residue" evidence="2">
    <location>
        <position position="1"/>
    </location>
</feature>
<dbReference type="Gene3D" id="1.10.575.10">
    <property type="entry name" value="P1 Nuclease"/>
    <property type="match status" value="1"/>
</dbReference>
<reference evidence="2" key="1">
    <citation type="submission" date="2021-02" db="EMBL/GenBank/DDBJ databases">
        <authorList>
            <person name="Nowell W R."/>
        </authorList>
    </citation>
    <scope>NUCLEOTIDE SEQUENCE</scope>
</reference>
<dbReference type="EMBL" id="CAJOBP010101532">
    <property type="protein sequence ID" value="CAF4977649.1"/>
    <property type="molecule type" value="Genomic_DNA"/>
</dbReference>
<keyword evidence="1" id="KW-1133">Transmembrane helix</keyword>
<feature type="transmembrane region" description="Helical" evidence="1">
    <location>
        <begin position="44"/>
        <end position="67"/>
    </location>
</feature>
<proteinExistence type="predicted"/>
<feature type="non-terminal residue" evidence="2">
    <location>
        <position position="68"/>
    </location>
</feature>
<keyword evidence="1" id="KW-0812">Transmembrane</keyword>
<evidence type="ECO:0000256" key="1">
    <source>
        <dbReference type="SAM" id="Phobius"/>
    </source>
</evidence>
<comment type="caution">
    <text evidence="2">The sequence shown here is derived from an EMBL/GenBank/DDBJ whole genome shotgun (WGS) entry which is preliminary data.</text>
</comment>
<name>A0A821Z2G1_9BILA</name>
<accession>A0A821Z2G1</accession>
<dbReference type="InterPro" id="IPR008947">
    <property type="entry name" value="PLipase_C/P1_nuclease_dom_sf"/>
</dbReference>
<evidence type="ECO:0000313" key="2">
    <source>
        <dbReference type="EMBL" id="CAF4977649.1"/>
    </source>
</evidence>
<keyword evidence="3" id="KW-1185">Reference proteome</keyword>